<dbReference type="GO" id="GO:0003677">
    <property type="term" value="F:DNA binding"/>
    <property type="evidence" value="ECO:0007669"/>
    <property type="project" value="TreeGrafter"/>
</dbReference>
<dbReference type="GO" id="GO:0009307">
    <property type="term" value="P:DNA restriction-modification system"/>
    <property type="evidence" value="ECO:0007669"/>
    <property type="project" value="UniProtKB-KW"/>
</dbReference>
<accession>A0A158SXV1</accession>
<dbReference type="PANTHER" id="PTHR10629:SF52">
    <property type="entry name" value="DNA (CYTOSINE-5)-METHYLTRANSFERASE 1"/>
    <property type="match status" value="1"/>
</dbReference>
<gene>
    <name evidence="9" type="primary">bspRIM_2</name>
    <name evidence="9" type="ORF">NTHI1209_01303</name>
</gene>
<dbReference type="InterPro" id="IPR001525">
    <property type="entry name" value="C5_MeTfrase"/>
</dbReference>
<dbReference type="InterPro" id="IPR050390">
    <property type="entry name" value="C5-Methyltransferase"/>
</dbReference>
<dbReference type="REBASE" id="109744">
    <property type="entry name" value="M2.Hin1209ORF1302P"/>
</dbReference>
<keyword evidence="3 7" id="KW-0808">Transferase</keyword>
<comment type="catalytic activity">
    <reaction evidence="6">
        <text>a 2'-deoxycytidine in DNA + S-adenosyl-L-methionine = a 5-methyl-2'-deoxycytidine in DNA + S-adenosyl-L-homocysteine + H(+)</text>
        <dbReference type="Rhea" id="RHEA:13681"/>
        <dbReference type="Rhea" id="RHEA-COMP:11369"/>
        <dbReference type="Rhea" id="RHEA-COMP:11370"/>
        <dbReference type="ChEBI" id="CHEBI:15378"/>
        <dbReference type="ChEBI" id="CHEBI:57856"/>
        <dbReference type="ChEBI" id="CHEBI:59789"/>
        <dbReference type="ChEBI" id="CHEBI:85452"/>
        <dbReference type="ChEBI" id="CHEBI:85454"/>
        <dbReference type="EC" id="2.1.1.37"/>
    </reaction>
</comment>
<evidence type="ECO:0000256" key="4">
    <source>
        <dbReference type="ARBA" id="ARBA00022691"/>
    </source>
</evidence>
<dbReference type="Proteomes" id="UP000050700">
    <property type="component" value="Unassembled WGS sequence"/>
</dbReference>
<dbReference type="NCBIfam" id="TIGR00675">
    <property type="entry name" value="dcm"/>
    <property type="match status" value="1"/>
</dbReference>
<reference evidence="9 10" key="1">
    <citation type="submission" date="2014-05" db="EMBL/GenBank/DDBJ databases">
        <title>Methylome analysis of the phasevarions of Haemophilus influenzae.</title>
        <authorList>
            <person name="Atack J.M."/>
            <person name="Fox K.L."/>
            <person name="Power P.M."/>
            <person name="Clark T."/>
            <person name="Jurcisek J."/>
            <person name="Korlach J."/>
            <person name="Bakaletz L.O."/>
            <person name="Jennings M.P."/>
        </authorList>
    </citation>
    <scope>NUCLEOTIDE SEQUENCE [LARGE SCALE GENOMIC DNA]</scope>
    <source>
        <strain evidence="9 10">1209</strain>
    </source>
</reference>
<evidence type="ECO:0000256" key="8">
    <source>
        <dbReference type="RuleBase" id="RU000416"/>
    </source>
</evidence>
<dbReference type="AlphaFoldDB" id="A0A158SXV1"/>
<comment type="similarity">
    <text evidence="7 8">Belongs to the class I-like SAM-binding methyltransferase superfamily. C5-methyltransferase family.</text>
</comment>
<dbReference type="Gene3D" id="3.40.50.150">
    <property type="entry name" value="Vaccinia Virus protein VP39"/>
    <property type="match status" value="1"/>
</dbReference>
<evidence type="ECO:0000256" key="5">
    <source>
        <dbReference type="ARBA" id="ARBA00022747"/>
    </source>
</evidence>
<keyword evidence="2 7" id="KW-0489">Methyltransferase</keyword>
<sequence length="315" mass="34729">MNKKLTVVSLFSGAGGLDLGFKQAGFNLIWANDFDKDAVETYKENIGKECVLGDITKIPSSEIPNADVMIGGFPCQGFSMANTKRHELDERNSLYLEYVRILKAKQPKVFVAENVKGILSLGKGEIIKAIIQDFSDAGYSVEYKLLNAADYGVPQTRQRVIIVGIRKDLDIQFEFPKQTHSKNGNDGLKRWVSIKEAISHLPDPDGENADSVPNNEYSQYKIIMNGYLGKRPINENIPAPTVTGRGDAKGGVVILPHPNGHRRMTVRELATIQSFPVDFQFQGNKTNCYRQIANAVPVGLSKAIAGSILKSFNVL</sequence>
<comment type="caution">
    <text evidence="9">The sequence shown here is derived from an EMBL/GenBank/DDBJ whole genome shotgun (WGS) entry which is preliminary data.</text>
</comment>
<organism evidence="9 10">
    <name type="scientific">Haemophilus influenzae</name>
    <dbReference type="NCBI Taxonomy" id="727"/>
    <lineage>
        <taxon>Bacteria</taxon>
        <taxon>Pseudomonadati</taxon>
        <taxon>Pseudomonadota</taxon>
        <taxon>Gammaproteobacteria</taxon>
        <taxon>Pasteurellales</taxon>
        <taxon>Pasteurellaceae</taxon>
        <taxon>Haemophilus</taxon>
    </lineage>
</organism>
<keyword evidence="4 7" id="KW-0949">S-adenosyl-L-methionine</keyword>
<evidence type="ECO:0000256" key="6">
    <source>
        <dbReference type="ARBA" id="ARBA00047422"/>
    </source>
</evidence>
<dbReference type="GO" id="GO:0003886">
    <property type="term" value="F:DNA (cytosine-5-)-methyltransferase activity"/>
    <property type="evidence" value="ECO:0007669"/>
    <property type="project" value="UniProtKB-EC"/>
</dbReference>
<dbReference type="PRINTS" id="PR00105">
    <property type="entry name" value="C5METTRFRASE"/>
</dbReference>
<dbReference type="Gene3D" id="3.90.120.10">
    <property type="entry name" value="DNA Methylase, subunit A, domain 2"/>
    <property type="match status" value="1"/>
</dbReference>
<name>A0A158SXV1_HAEIF</name>
<dbReference type="EC" id="2.1.1.37" evidence="1"/>
<dbReference type="SUPFAM" id="SSF53335">
    <property type="entry name" value="S-adenosyl-L-methionine-dependent methyltransferases"/>
    <property type="match status" value="1"/>
</dbReference>
<keyword evidence="5" id="KW-0680">Restriction system</keyword>
<evidence type="ECO:0000313" key="9">
    <source>
        <dbReference type="EMBL" id="KIS35695.1"/>
    </source>
</evidence>
<dbReference type="Pfam" id="PF00145">
    <property type="entry name" value="DNA_methylase"/>
    <property type="match status" value="1"/>
</dbReference>
<dbReference type="PANTHER" id="PTHR10629">
    <property type="entry name" value="CYTOSINE-SPECIFIC METHYLTRANSFERASE"/>
    <property type="match status" value="1"/>
</dbReference>
<evidence type="ECO:0000256" key="1">
    <source>
        <dbReference type="ARBA" id="ARBA00011975"/>
    </source>
</evidence>
<proteinExistence type="inferred from homology"/>
<evidence type="ECO:0000256" key="7">
    <source>
        <dbReference type="PROSITE-ProRule" id="PRU01016"/>
    </source>
</evidence>
<feature type="active site" evidence="7">
    <location>
        <position position="75"/>
    </location>
</feature>
<evidence type="ECO:0000256" key="2">
    <source>
        <dbReference type="ARBA" id="ARBA00022603"/>
    </source>
</evidence>
<dbReference type="GO" id="GO:0044027">
    <property type="term" value="P:negative regulation of gene expression via chromosomal CpG island methylation"/>
    <property type="evidence" value="ECO:0007669"/>
    <property type="project" value="TreeGrafter"/>
</dbReference>
<evidence type="ECO:0000313" key="10">
    <source>
        <dbReference type="Proteomes" id="UP000050700"/>
    </source>
</evidence>
<dbReference type="PATRIC" id="fig|727.582.peg.1194"/>
<dbReference type="GO" id="GO:0032259">
    <property type="term" value="P:methylation"/>
    <property type="evidence" value="ECO:0007669"/>
    <property type="project" value="UniProtKB-KW"/>
</dbReference>
<protein>
    <recommendedName>
        <fullName evidence="1">DNA (cytosine-5-)-methyltransferase</fullName>
        <ecNumber evidence="1">2.1.1.37</ecNumber>
    </recommendedName>
</protein>
<dbReference type="CDD" id="cd00315">
    <property type="entry name" value="Cyt_C5_DNA_methylase"/>
    <property type="match status" value="1"/>
</dbReference>
<dbReference type="InterPro" id="IPR029063">
    <property type="entry name" value="SAM-dependent_MTases_sf"/>
</dbReference>
<dbReference type="RefSeq" id="WP_059358321.1">
    <property type="nucleotide sequence ID" value="NZ_CP089180.1"/>
</dbReference>
<dbReference type="PROSITE" id="PS51679">
    <property type="entry name" value="SAM_MT_C5"/>
    <property type="match status" value="1"/>
</dbReference>
<dbReference type="EMBL" id="JMQP01000002">
    <property type="protein sequence ID" value="KIS35695.1"/>
    <property type="molecule type" value="Genomic_DNA"/>
</dbReference>
<evidence type="ECO:0000256" key="3">
    <source>
        <dbReference type="ARBA" id="ARBA00022679"/>
    </source>
</evidence>